<comment type="caution">
    <text evidence="1">The sequence shown here is derived from an EMBL/GenBank/DDBJ whole genome shotgun (WGS) entry which is preliminary data.</text>
</comment>
<sequence length="122" mass="13118">MEFNLVVCMTKTELTDRIIRAAKAAGATGSTVISAQGTGINEAKTFFGLDLNMQSDVILFFLEAGVADHILDVINKVGNFDQHGTGIALNLPVIRAVGIDPQLAHFQRLSKHPSVLEKQSAK</sequence>
<dbReference type="PROSITE" id="PS51343">
    <property type="entry name" value="PII_GLNB_DOM"/>
    <property type="match status" value="1"/>
</dbReference>
<dbReference type="RefSeq" id="WP_420904692.1">
    <property type="nucleotide sequence ID" value="NZ_BAAFGK010000004.1"/>
</dbReference>
<dbReference type="InterPro" id="IPR011322">
    <property type="entry name" value="N-reg_PII-like_a/b"/>
</dbReference>
<dbReference type="Pfam" id="PF00543">
    <property type="entry name" value="P-II"/>
    <property type="match status" value="1"/>
</dbReference>
<dbReference type="SUPFAM" id="SSF54913">
    <property type="entry name" value="GlnB-like"/>
    <property type="match status" value="1"/>
</dbReference>
<dbReference type="EMBL" id="BAAFGK010000004">
    <property type="protein sequence ID" value="GAB0056980.1"/>
    <property type="molecule type" value="Genomic_DNA"/>
</dbReference>
<proteinExistence type="predicted"/>
<evidence type="ECO:0000313" key="1">
    <source>
        <dbReference type="EMBL" id="GAB0056980.1"/>
    </source>
</evidence>
<evidence type="ECO:0008006" key="3">
    <source>
        <dbReference type="Google" id="ProtNLM"/>
    </source>
</evidence>
<name>A0ABQ0C7W2_9PROT</name>
<dbReference type="InterPro" id="IPR015867">
    <property type="entry name" value="N-reg_PII/ATP_PRibTrfase_C"/>
</dbReference>
<gene>
    <name evidence="1" type="ORF">SIID45300_01298</name>
</gene>
<organism evidence="1 2">
    <name type="scientific">Candidatus Magnetaquiglobus chichijimensis</name>
    <dbReference type="NCBI Taxonomy" id="3141448"/>
    <lineage>
        <taxon>Bacteria</taxon>
        <taxon>Pseudomonadati</taxon>
        <taxon>Pseudomonadota</taxon>
        <taxon>Magnetococcia</taxon>
        <taxon>Magnetococcales</taxon>
        <taxon>Candidatus Magnetaquicoccaceae</taxon>
        <taxon>Candidatus Magnetaquiglobus</taxon>
    </lineage>
</organism>
<reference evidence="1 2" key="1">
    <citation type="submission" date="2024-05" db="EMBL/GenBank/DDBJ databases">
        <authorList>
            <consortium name="Candidatus Magnetaquicoccaceae bacterium FCR-1 genome sequencing consortium"/>
            <person name="Shimoshige H."/>
            <person name="Shimamura S."/>
            <person name="Taoka A."/>
            <person name="Kobayashi H."/>
            <person name="Maekawa T."/>
        </authorList>
    </citation>
    <scope>NUCLEOTIDE SEQUENCE [LARGE SCALE GENOMIC DNA]</scope>
    <source>
        <strain evidence="1 2">FCR-1</strain>
    </source>
</reference>
<reference evidence="1 2" key="2">
    <citation type="submission" date="2024-09" db="EMBL/GenBank/DDBJ databases">
        <title>Draft genome sequence of Candidatus Magnetaquicoccaceae bacterium FCR-1.</title>
        <authorList>
            <person name="Shimoshige H."/>
            <person name="Shimamura S."/>
            <person name="Taoka A."/>
            <person name="Kobayashi H."/>
            <person name="Maekawa T."/>
        </authorList>
    </citation>
    <scope>NUCLEOTIDE SEQUENCE [LARGE SCALE GENOMIC DNA]</scope>
    <source>
        <strain evidence="1 2">FCR-1</strain>
    </source>
</reference>
<evidence type="ECO:0000313" key="2">
    <source>
        <dbReference type="Proteomes" id="UP001628193"/>
    </source>
</evidence>
<protein>
    <recommendedName>
        <fullName evidence="3">Nitrogen regulatory protein P-II</fullName>
    </recommendedName>
</protein>
<dbReference type="Gene3D" id="3.30.70.120">
    <property type="match status" value="1"/>
</dbReference>
<dbReference type="InterPro" id="IPR002187">
    <property type="entry name" value="N-reg_PII"/>
</dbReference>
<dbReference type="Proteomes" id="UP001628193">
    <property type="component" value="Unassembled WGS sequence"/>
</dbReference>
<keyword evidence="2" id="KW-1185">Reference proteome</keyword>
<accession>A0ABQ0C7W2</accession>